<feature type="region of interest" description="Disordered" evidence="1">
    <location>
        <begin position="29"/>
        <end position="57"/>
    </location>
</feature>
<dbReference type="AlphaFoldDB" id="A0A8H7CAD2"/>
<proteinExistence type="predicted"/>
<feature type="region of interest" description="Disordered" evidence="1">
    <location>
        <begin position="147"/>
        <end position="171"/>
    </location>
</feature>
<evidence type="ECO:0000313" key="2">
    <source>
        <dbReference type="EMBL" id="KAF7330100.1"/>
    </source>
</evidence>
<dbReference type="EMBL" id="JACAZH010000070">
    <property type="protein sequence ID" value="KAF7330100.1"/>
    <property type="molecule type" value="Genomic_DNA"/>
</dbReference>
<accession>A0A8H7CAD2</accession>
<evidence type="ECO:0000313" key="3">
    <source>
        <dbReference type="Proteomes" id="UP000623467"/>
    </source>
</evidence>
<reference evidence="2" key="1">
    <citation type="submission" date="2020-05" db="EMBL/GenBank/DDBJ databases">
        <title>Mycena genomes resolve the evolution of fungal bioluminescence.</title>
        <authorList>
            <person name="Tsai I.J."/>
        </authorList>
    </citation>
    <scope>NUCLEOTIDE SEQUENCE</scope>
    <source>
        <strain evidence="2">160909Yilan</strain>
    </source>
</reference>
<feature type="compositionally biased region" description="Basic and acidic residues" evidence="1">
    <location>
        <begin position="47"/>
        <end position="56"/>
    </location>
</feature>
<keyword evidence="3" id="KW-1185">Reference proteome</keyword>
<gene>
    <name evidence="2" type="ORF">MSAN_02466500</name>
</gene>
<organism evidence="2 3">
    <name type="scientific">Mycena sanguinolenta</name>
    <dbReference type="NCBI Taxonomy" id="230812"/>
    <lineage>
        <taxon>Eukaryota</taxon>
        <taxon>Fungi</taxon>
        <taxon>Dikarya</taxon>
        <taxon>Basidiomycota</taxon>
        <taxon>Agaricomycotina</taxon>
        <taxon>Agaricomycetes</taxon>
        <taxon>Agaricomycetidae</taxon>
        <taxon>Agaricales</taxon>
        <taxon>Marasmiineae</taxon>
        <taxon>Mycenaceae</taxon>
        <taxon>Mycena</taxon>
    </lineage>
</organism>
<sequence length="222" mass="24650">MRCVIPVLPIPDLRLPSSPIRARSRIRTRAANALDYHSPRPPRRRQEHAGDERSDFQDNIVSSAARIATRVPAPREIERPRRGGRGCDGRSHVEPYVVQQQMHGRARGAARTIWKSQPHLVVWTDVHARDLEIVTIVLVLRSSTSRLSSSAHAPTNANAPYHSTADSNERTPARVHHRAAHLLDFCSDATPYTSLANDLGAGGHIDFDTPTCRNRRGIAVPT</sequence>
<comment type="caution">
    <text evidence="2">The sequence shown here is derived from an EMBL/GenBank/DDBJ whole genome shotgun (WGS) entry which is preliminary data.</text>
</comment>
<dbReference type="Proteomes" id="UP000623467">
    <property type="component" value="Unassembled WGS sequence"/>
</dbReference>
<name>A0A8H7CAD2_9AGAR</name>
<evidence type="ECO:0000256" key="1">
    <source>
        <dbReference type="SAM" id="MobiDB-lite"/>
    </source>
</evidence>
<protein>
    <submittedName>
        <fullName evidence="2">Uncharacterized protein</fullName>
    </submittedName>
</protein>